<dbReference type="RefSeq" id="WP_189608132.1">
    <property type="nucleotide sequence ID" value="NZ_BMXR01000004.1"/>
</dbReference>
<feature type="chain" id="PRO_5037701199" description="DUF4382 domain-containing protein" evidence="1">
    <location>
        <begin position="20"/>
        <end position="302"/>
    </location>
</feature>
<protein>
    <recommendedName>
        <fullName evidence="2">DUF4382 domain-containing protein</fullName>
    </recommendedName>
</protein>
<sequence>MTSPFKTVAALGMASAVLAGCNLESAGSGTGTLSLDITDAPVDEAVAVNVVFEGVIIQSAADNRIEITYDEPKTINLLDLQGGETAALLEGETLAAGDYEWIRLKLDADEGTGSSNIEIGPGPNEGTYSLTVPSGQQTGLKLVKGFTIPANGSASFTIDFDLRKSVIKTGNGQYKLKPTLRLVDNTTVGAISGTVAEATIDAINADEAGACDAGMAVYVYEGSDVMADDVGSAGSVPITTAMVEQQGSGELGYTAAFLVEGDYTSAFTCDAELDDPEGDDDLSFTGTQNVTVSADATSQADF</sequence>
<keyword evidence="1" id="KW-0732">Signal</keyword>
<dbReference type="PROSITE" id="PS51257">
    <property type="entry name" value="PROKAR_LIPOPROTEIN"/>
    <property type="match status" value="1"/>
</dbReference>
<comment type="caution">
    <text evidence="3">The sequence shown here is derived from an EMBL/GenBank/DDBJ whole genome shotgun (WGS) entry which is preliminary data.</text>
</comment>
<evidence type="ECO:0000313" key="4">
    <source>
        <dbReference type="Proteomes" id="UP000626148"/>
    </source>
</evidence>
<organism evidence="3 4">
    <name type="scientific">Saccharospirillum salsuginis</name>
    <dbReference type="NCBI Taxonomy" id="418750"/>
    <lineage>
        <taxon>Bacteria</taxon>
        <taxon>Pseudomonadati</taxon>
        <taxon>Pseudomonadota</taxon>
        <taxon>Gammaproteobacteria</taxon>
        <taxon>Oceanospirillales</taxon>
        <taxon>Saccharospirillaceae</taxon>
        <taxon>Saccharospirillum</taxon>
    </lineage>
</organism>
<reference evidence="3" key="2">
    <citation type="submission" date="2020-09" db="EMBL/GenBank/DDBJ databases">
        <authorList>
            <person name="Sun Q."/>
            <person name="Kim S."/>
        </authorList>
    </citation>
    <scope>NUCLEOTIDE SEQUENCE</scope>
    <source>
        <strain evidence="3">KCTC 22169</strain>
    </source>
</reference>
<name>A0A918N9E4_9GAMM</name>
<dbReference type="Pfam" id="PF14321">
    <property type="entry name" value="DUF4382"/>
    <property type="match status" value="1"/>
</dbReference>
<accession>A0A918N9E4</accession>
<dbReference type="Proteomes" id="UP000626148">
    <property type="component" value="Unassembled WGS sequence"/>
</dbReference>
<feature type="signal peptide" evidence="1">
    <location>
        <begin position="1"/>
        <end position="19"/>
    </location>
</feature>
<evidence type="ECO:0000256" key="1">
    <source>
        <dbReference type="SAM" id="SignalP"/>
    </source>
</evidence>
<evidence type="ECO:0000313" key="3">
    <source>
        <dbReference type="EMBL" id="GGX50487.1"/>
    </source>
</evidence>
<evidence type="ECO:0000259" key="2">
    <source>
        <dbReference type="Pfam" id="PF14321"/>
    </source>
</evidence>
<gene>
    <name evidence="3" type="ORF">GCM10007392_17060</name>
</gene>
<keyword evidence="4" id="KW-1185">Reference proteome</keyword>
<feature type="domain" description="DUF4382" evidence="2">
    <location>
        <begin position="30"/>
        <end position="178"/>
    </location>
</feature>
<reference evidence="3" key="1">
    <citation type="journal article" date="2014" name="Int. J. Syst. Evol. Microbiol.">
        <title>Complete genome sequence of Corynebacterium casei LMG S-19264T (=DSM 44701T), isolated from a smear-ripened cheese.</title>
        <authorList>
            <consortium name="US DOE Joint Genome Institute (JGI-PGF)"/>
            <person name="Walter F."/>
            <person name="Albersmeier A."/>
            <person name="Kalinowski J."/>
            <person name="Ruckert C."/>
        </authorList>
    </citation>
    <scope>NUCLEOTIDE SEQUENCE</scope>
    <source>
        <strain evidence="3">KCTC 22169</strain>
    </source>
</reference>
<dbReference type="EMBL" id="BMXR01000004">
    <property type="protein sequence ID" value="GGX50487.1"/>
    <property type="molecule type" value="Genomic_DNA"/>
</dbReference>
<proteinExistence type="predicted"/>
<dbReference type="InterPro" id="IPR025491">
    <property type="entry name" value="DUF4382"/>
</dbReference>
<dbReference type="AlphaFoldDB" id="A0A918N9E4"/>